<comment type="caution">
    <text evidence="1">The sequence shown here is derived from an EMBL/GenBank/DDBJ whole genome shotgun (WGS) entry which is preliminary data.</text>
</comment>
<evidence type="ECO:0000313" key="2">
    <source>
        <dbReference type="Proteomes" id="UP000075663"/>
    </source>
</evidence>
<gene>
    <name evidence="1" type="ORF">AWW67_00870</name>
</gene>
<dbReference type="EMBL" id="LRPB01000001">
    <property type="protein sequence ID" value="KYG85869.1"/>
    <property type="molecule type" value="Genomic_DNA"/>
</dbReference>
<proteinExistence type="predicted"/>
<dbReference type="Proteomes" id="UP000075663">
    <property type="component" value="Unassembled WGS sequence"/>
</dbReference>
<name>A0A150Y4C8_9BACT</name>
<dbReference type="Gene3D" id="2.60.40.10">
    <property type="entry name" value="Immunoglobulins"/>
    <property type="match status" value="1"/>
</dbReference>
<dbReference type="AlphaFoldDB" id="A0A150Y4C8"/>
<organism evidence="1 2">
    <name type="scientific">Roseivirga seohaensis</name>
    <dbReference type="NCBI Taxonomy" id="1914963"/>
    <lineage>
        <taxon>Bacteria</taxon>
        <taxon>Pseudomonadati</taxon>
        <taxon>Bacteroidota</taxon>
        <taxon>Cytophagia</taxon>
        <taxon>Cytophagales</taxon>
        <taxon>Roseivirgaceae</taxon>
        <taxon>Roseivirga</taxon>
    </lineage>
</organism>
<sequence>MFGSLFTPSGQPTQIFNTKLKITVLDELGNIVEGAKVTIYKTQADYNAEKNAVQPAQLTNNKGQVTFKKLDAIPYYVLVRKGDMDNAGGGEIVSKLEKNKLNKANIVISDGV</sequence>
<protein>
    <recommendedName>
        <fullName evidence="3">Prealbumin-like fold domain-containing protein</fullName>
    </recommendedName>
</protein>
<dbReference type="InterPro" id="IPR013783">
    <property type="entry name" value="Ig-like_fold"/>
</dbReference>
<evidence type="ECO:0000313" key="1">
    <source>
        <dbReference type="EMBL" id="KYG85869.1"/>
    </source>
</evidence>
<reference evidence="1 2" key="1">
    <citation type="submission" date="2016-01" db="EMBL/GenBank/DDBJ databases">
        <title>Genome sequencing of Roseivirga seohaensis SW-152.</title>
        <authorList>
            <person name="Selvaratnam C."/>
            <person name="Thevarajoo S."/>
            <person name="Goh K.M."/>
            <person name="Ee R."/>
            <person name="Chan K.-G."/>
            <person name="Chong C.S."/>
        </authorList>
    </citation>
    <scope>NUCLEOTIDE SEQUENCE [LARGE SCALE GENOMIC DNA]</scope>
    <source>
        <strain evidence="1 2">SW-152</strain>
    </source>
</reference>
<accession>A0A150Y4C8</accession>
<evidence type="ECO:0008006" key="3">
    <source>
        <dbReference type="Google" id="ProtNLM"/>
    </source>
</evidence>
<dbReference type="STRING" id="1914963.AWW67_00870"/>